<name>A0AA96VC98_9STRE</name>
<dbReference type="EMBL" id="CP118733">
    <property type="protein sequence ID" value="WNY46527.1"/>
    <property type="molecule type" value="Genomic_DNA"/>
</dbReference>
<feature type="transmembrane region" description="Helical" evidence="1">
    <location>
        <begin position="9"/>
        <end position="28"/>
    </location>
</feature>
<keyword evidence="1" id="KW-0472">Membrane</keyword>
<reference evidence="2 3" key="1">
    <citation type="submission" date="2023-02" db="EMBL/GenBank/DDBJ databases">
        <title>Streptococcus sp. Genome Sequencing and Assembly.</title>
        <authorList>
            <person name="Shore S.M."/>
            <person name="Nicholson T.L."/>
        </authorList>
    </citation>
    <scope>NUCLEOTIDE SEQUENCE [LARGE SCALE GENOMIC DNA]</scope>
    <source>
        <strain evidence="2 3">29896</strain>
    </source>
</reference>
<keyword evidence="1" id="KW-1133">Transmembrane helix</keyword>
<dbReference type="RefSeq" id="WP_248028756.1">
    <property type="nucleotide sequence ID" value="NZ_CP118733.1"/>
</dbReference>
<evidence type="ECO:0000313" key="3">
    <source>
        <dbReference type="Proteomes" id="UP001304088"/>
    </source>
</evidence>
<feature type="transmembrane region" description="Helical" evidence="1">
    <location>
        <begin position="40"/>
        <end position="61"/>
    </location>
</feature>
<evidence type="ECO:0000313" key="2">
    <source>
        <dbReference type="EMBL" id="WNY46527.1"/>
    </source>
</evidence>
<sequence length="126" mass="14413">MMMKDGGKLVWYLFPICLVYYLVPIIMLRTPLDDLIIKGFIINLLLVYQPVLILLISAIYSAKHGFSWWFPLVLGLLYLPVDSMFFPHAEGAEVYVLPYMVVGFLGSNIGILVRNWKRSGNSKKNT</sequence>
<dbReference type="AlphaFoldDB" id="A0AA96VC98"/>
<dbReference type="Proteomes" id="UP001304088">
    <property type="component" value="Chromosome"/>
</dbReference>
<keyword evidence="3" id="KW-1185">Reference proteome</keyword>
<keyword evidence="1" id="KW-0812">Transmembrane</keyword>
<accession>A0AA96VC98</accession>
<feature type="transmembrane region" description="Helical" evidence="1">
    <location>
        <begin position="95"/>
        <end position="113"/>
    </location>
</feature>
<protein>
    <submittedName>
        <fullName evidence="2">Uncharacterized protein</fullName>
    </submittedName>
</protein>
<proteinExistence type="predicted"/>
<organism evidence="2 3">
    <name type="scientific">Streptococcus suivaginalis</name>
    <dbReference type="NCBI Taxonomy" id="3028082"/>
    <lineage>
        <taxon>Bacteria</taxon>
        <taxon>Bacillati</taxon>
        <taxon>Bacillota</taxon>
        <taxon>Bacilli</taxon>
        <taxon>Lactobacillales</taxon>
        <taxon>Streptococcaceae</taxon>
        <taxon>Streptococcus</taxon>
    </lineage>
</organism>
<evidence type="ECO:0000256" key="1">
    <source>
        <dbReference type="SAM" id="Phobius"/>
    </source>
</evidence>
<dbReference type="KEGG" id="ssuv:PXH68_06420"/>
<gene>
    <name evidence="2" type="ORF">PXH68_06420</name>
</gene>